<dbReference type="PANTHER" id="PTHR44259:SF107">
    <property type="entry name" value="F-BOX PROTEIN SKIP23-LIKE"/>
    <property type="match status" value="1"/>
</dbReference>
<keyword evidence="3" id="KW-1185">Reference proteome</keyword>
<gene>
    <name evidence="2" type="ORF">M0R45_033768</name>
</gene>
<dbReference type="SUPFAM" id="SSF81383">
    <property type="entry name" value="F-box domain"/>
    <property type="match status" value="1"/>
</dbReference>
<evidence type="ECO:0000313" key="2">
    <source>
        <dbReference type="EMBL" id="KAK9925444.1"/>
    </source>
</evidence>
<feature type="domain" description="F-box" evidence="1">
    <location>
        <begin position="8"/>
        <end position="49"/>
    </location>
</feature>
<dbReference type="EMBL" id="JBEDUW010000006">
    <property type="protein sequence ID" value="KAK9925444.1"/>
    <property type="molecule type" value="Genomic_DNA"/>
</dbReference>
<protein>
    <recommendedName>
        <fullName evidence="1">F-box domain-containing protein</fullName>
    </recommendedName>
</protein>
<proteinExistence type="predicted"/>
<sequence>MDSNWEKLPGHLLSYILNKVELLSDYLQCTLVCRSWNGAAKDCESQLAKMRSCYRPPMLLISNSTDEDNTWNVYSIIDNKVLDMQLEMPNVRFCGSSNGWLITMDKNFVVILVNPFFRVKGRRKENSIIRLPPMNFPSHFHSLLYKKYAYKAIISADPILNANDCIVVVIYEEQLRLAFIRLGKDATWTYIDESCRPIDDVIYAQHKFYAADGKRGKLLSFDISTSVVECVAPGVRQKGDYLKKYLVDSDGKRLLMVQRDITYATWKRATTQIEVRELDFDKYWWKRKNTLDGLAIFLGDNSSVSVLASNFPGCQPNCIYFNHDTDRMKRKFEDSGPHDFGIYNIEDKTFQFGTYSPQDRSFSQIFTLLKTTNQPPIWVVPTFQI</sequence>
<dbReference type="PANTHER" id="PTHR44259">
    <property type="entry name" value="OS07G0183000 PROTEIN-RELATED"/>
    <property type="match status" value="1"/>
</dbReference>
<evidence type="ECO:0000259" key="1">
    <source>
        <dbReference type="SMART" id="SM00256"/>
    </source>
</evidence>
<accession>A0AAW1WN90</accession>
<dbReference type="InterPro" id="IPR050942">
    <property type="entry name" value="F-box_BR-signaling"/>
</dbReference>
<evidence type="ECO:0000313" key="3">
    <source>
        <dbReference type="Proteomes" id="UP001457282"/>
    </source>
</evidence>
<dbReference type="Pfam" id="PF12937">
    <property type="entry name" value="F-box-like"/>
    <property type="match status" value="1"/>
</dbReference>
<comment type="caution">
    <text evidence="2">The sequence shown here is derived from an EMBL/GenBank/DDBJ whole genome shotgun (WGS) entry which is preliminary data.</text>
</comment>
<dbReference type="InterPro" id="IPR036047">
    <property type="entry name" value="F-box-like_dom_sf"/>
</dbReference>
<dbReference type="Gene3D" id="1.20.1280.50">
    <property type="match status" value="1"/>
</dbReference>
<dbReference type="Proteomes" id="UP001457282">
    <property type="component" value="Unassembled WGS sequence"/>
</dbReference>
<dbReference type="Pfam" id="PF03478">
    <property type="entry name" value="Beta-prop_KIB1-4"/>
    <property type="match status" value="1"/>
</dbReference>
<organism evidence="2 3">
    <name type="scientific">Rubus argutus</name>
    <name type="common">Southern blackberry</name>
    <dbReference type="NCBI Taxonomy" id="59490"/>
    <lineage>
        <taxon>Eukaryota</taxon>
        <taxon>Viridiplantae</taxon>
        <taxon>Streptophyta</taxon>
        <taxon>Embryophyta</taxon>
        <taxon>Tracheophyta</taxon>
        <taxon>Spermatophyta</taxon>
        <taxon>Magnoliopsida</taxon>
        <taxon>eudicotyledons</taxon>
        <taxon>Gunneridae</taxon>
        <taxon>Pentapetalae</taxon>
        <taxon>rosids</taxon>
        <taxon>fabids</taxon>
        <taxon>Rosales</taxon>
        <taxon>Rosaceae</taxon>
        <taxon>Rosoideae</taxon>
        <taxon>Rosoideae incertae sedis</taxon>
        <taxon>Rubus</taxon>
    </lineage>
</organism>
<name>A0AAW1WN90_RUBAR</name>
<dbReference type="SMART" id="SM00256">
    <property type="entry name" value="FBOX"/>
    <property type="match status" value="1"/>
</dbReference>
<dbReference type="AlphaFoldDB" id="A0AAW1WN90"/>
<dbReference type="InterPro" id="IPR001810">
    <property type="entry name" value="F-box_dom"/>
</dbReference>
<reference evidence="2 3" key="1">
    <citation type="journal article" date="2023" name="G3 (Bethesda)">
        <title>A chromosome-length genome assembly and annotation of blackberry (Rubus argutus, cv. 'Hillquist').</title>
        <authorList>
            <person name="Bruna T."/>
            <person name="Aryal R."/>
            <person name="Dudchenko O."/>
            <person name="Sargent D.J."/>
            <person name="Mead D."/>
            <person name="Buti M."/>
            <person name="Cavallini A."/>
            <person name="Hytonen T."/>
            <person name="Andres J."/>
            <person name="Pham M."/>
            <person name="Weisz D."/>
            <person name="Mascagni F."/>
            <person name="Usai G."/>
            <person name="Natali L."/>
            <person name="Bassil N."/>
            <person name="Fernandez G.E."/>
            <person name="Lomsadze A."/>
            <person name="Armour M."/>
            <person name="Olukolu B."/>
            <person name="Poorten T."/>
            <person name="Britton C."/>
            <person name="Davik J."/>
            <person name="Ashrafi H."/>
            <person name="Aiden E.L."/>
            <person name="Borodovsky M."/>
            <person name="Worthington M."/>
        </authorList>
    </citation>
    <scope>NUCLEOTIDE SEQUENCE [LARGE SCALE GENOMIC DNA]</scope>
    <source>
        <strain evidence="2">PI 553951</strain>
    </source>
</reference>
<dbReference type="InterPro" id="IPR005174">
    <property type="entry name" value="KIB1-4_b-propeller"/>
</dbReference>